<reference evidence="3 4" key="1">
    <citation type="journal article" date="2021" name="Sci. Rep.">
        <title>The genome of the diatom Chaetoceros tenuissimus carries an ancient integrated fragment of an extant virus.</title>
        <authorList>
            <person name="Hongo Y."/>
            <person name="Kimura K."/>
            <person name="Takaki Y."/>
            <person name="Yoshida Y."/>
            <person name="Baba S."/>
            <person name="Kobayashi G."/>
            <person name="Nagasaki K."/>
            <person name="Hano T."/>
            <person name="Tomaru Y."/>
        </authorList>
    </citation>
    <scope>NUCLEOTIDE SEQUENCE [LARGE SCALE GENOMIC DNA]</scope>
    <source>
        <strain evidence="3 4">NIES-3715</strain>
    </source>
</reference>
<evidence type="ECO:0000313" key="4">
    <source>
        <dbReference type="Proteomes" id="UP001054902"/>
    </source>
</evidence>
<dbReference type="Pfam" id="PF03407">
    <property type="entry name" value="Nucleotid_trans"/>
    <property type="match status" value="1"/>
</dbReference>
<proteinExistence type="inferred from homology"/>
<organism evidence="3 4">
    <name type="scientific">Chaetoceros tenuissimus</name>
    <dbReference type="NCBI Taxonomy" id="426638"/>
    <lineage>
        <taxon>Eukaryota</taxon>
        <taxon>Sar</taxon>
        <taxon>Stramenopiles</taxon>
        <taxon>Ochrophyta</taxon>
        <taxon>Bacillariophyta</taxon>
        <taxon>Coscinodiscophyceae</taxon>
        <taxon>Chaetocerotophycidae</taxon>
        <taxon>Chaetocerotales</taxon>
        <taxon>Chaetocerotaceae</taxon>
        <taxon>Chaetoceros</taxon>
    </lineage>
</organism>
<dbReference type="SUPFAM" id="SSF53448">
    <property type="entry name" value="Nucleotide-diphospho-sugar transferases"/>
    <property type="match status" value="1"/>
</dbReference>
<dbReference type="AlphaFoldDB" id="A0AAD3GZL4"/>
<accession>A0AAD3GZL4</accession>
<gene>
    <name evidence="3" type="ORF">CTEN210_00923</name>
</gene>
<name>A0AAD3GZL4_9STRA</name>
<dbReference type="EMBL" id="BLLK01000019">
    <property type="protein sequence ID" value="GFH44449.1"/>
    <property type="molecule type" value="Genomic_DNA"/>
</dbReference>
<dbReference type="InterPro" id="IPR029044">
    <property type="entry name" value="Nucleotide-diphossugar_trans"/>
</dbReference>
<sequence>MNQKKRSRKATSSTSTILAFLLGIIIGFQWNAFISAHRHLSAADIQHELESCQQTLFDLKHKIKNINKRDEEVSDTTKTNTYSLSNTGVLKIDAKAFQDTFQMGFPSIHKEEIEKEGKEILILPNLQANHTFDNIPLVKMEKITSTCNNIVSFHVKEMYKGTQPDRLPCIALIPSSSGSQHLTRWKRNEDLHTFTRVGMKGRFMRPPNEKVMMQHEQNMLNLLSTLENVQDELRSILQTLKTDKGVIVLCINEGYIPLFYNFICAAKRIHMDLSSLLIFATDEATHSKAKQLGIASFYSKTLFGNVPSTHAKHLGDETFALVTLAGAISVYLVNSIGYNVLFMDADIVLFKNPLEYFHQPTLQKYDVMCMDDGNDNWEYQPYRCNQGFYYVRYNERTRHFLSVYIYNSHLVMSSGIDQIVFSLLINEHVAFHGLNVKTLDWHAFPGGREYRKYKWFIQEIVKGERQPWMLHMHWTANRDDKIRFFKELGMWYVDKNGEQCVDDTI</sequence>
<keyword evidence="4" id="KW-1185">Reference proteome</keyword>
<evidence type="ECO:0000259" key="2">
    <source>
        <dbReference type="Pfam" id="PF03407"/>
    </source>
</evidence>
<dbReference type="PANTHER" id="PTHR47032">
    <property type="entry name" value="UDP-D-XYLOSE:L-FUCOSE ALPHA-1,3-D-XYLOSYLTRANSFERASE-RELATED"/>
    <property type="match status" value="1"/>
</dbReference>
<dbReference type="PANTHER" id="PTHR47032:SF1">
    <property type="entry name" value="UDP-D-XYLOSE:L-FUCOSE ALPHA-1,3-D-XYLOSYLTRANSFERASE-RELATED"/>
    <property type="match status" value="1"/>
</dbReference>
<feature type="domain" description="Nucleotide-diphospho-sugar transferase" evidence="2">
    <location>
        <begin position="273"/>
        <end position="484"/>
    </location>
</feature>
<dbReference type="Proteomes" id="UP001054902">
    <property type="component" value="Unassembled WGS sequence"/>
</dbReference>
<evidence type="ECO:0000313" key="3">
    <source>
        <dbReference type="EMBL" id="GFH44449.1"/>
    </source>
</evidence>
<dbReference type="GO" id="GO:0005794">
    <property type="term" value="C:Golgi apparatus"/>
    <property type="evidence" value="ECO:0007669"/>
    <property type="project" value="TreeGrafter"/>
</dbReference>
<dbReference type="InterPro" id="IPR052636">
    <property type="entry name" value="UDP-D-xylose:L-fucose_XylT"/>
</dbReference>
<comment type="caution">
    <text evidence="3">The sequence shown here is derived from an EMBL/GenBank/DDBJ whole genome shotgun (WGS) entry which is preliminary data.</text>
</comment>
<dbReference type="InterPro" id="IPR005069">
    <property type="entry name" value="Nucl-diP-sugar_transferase"/>
</dbReference>
<dbReference type="GO" id="GO:0016757">
    <property type="term" value="F:glycosyltransferase activity"/>
    <property type="evidence" value="ECO:0007669"/>
    <property type="project" value="TreeGrafter"/>
</dbReference>
<comment type="similarity">
    <text evidence="1">Belongs to the glycosyltransferase 77 family.</text>
</comment>
<protein>
    <recommendedName>
        <fullName evidence="2">Nucleotide-diphospho-sugar transferase domain-containing protein</fullName>
    </recommendedName>
</protein>
<evidence type="ECO:0000256" key="1">
    <source>
        <dbReference type="ARBA" id="ARBA00007033"/>
    </source>
</evidence>